<gene>
    <name evidence="3" type="ORF">LCGC14_0342620</name>
</gene>
<feature type="region of interest" description="Disordered" evidence="1">
    <location>
        <begin position="105"/>
        <end position="141"/>
    </location>
</feature>
<dbReference type="EMBL" id="LAZR01000251">
    <property type="protein sequence ID" value="KKN79244.1"/>
    <property type="molecule type" value="Genomic_DNA"/>
</dbReference>
<dbReference type="InterPro" id="IPR025400">
    <property type="entry name" value="Lin1244/Lin1753-like_N"/>
</dbReference>
<reference evidence="3" key="1">
    <citation type="journal article" date="2015" name="Nature">
        <title>Complex archaea that bridge the gap between prokaryotes and eukaryotes.</title>
        <authorList>
            <person name="Spang A."/>
            <person name="Saw J.H."/>
            <person name="Jorgensen S.L."/>
            <person name="Zaremba-Niedzwiedzka K."/>
            <person name="Martijn J."/>
            <person name="Lind A.E."/>
            <person name="van Eijk R."/>
            <person name="Schleper C."/>
            <person name="Guy L."/>
            <person name="Ettema T.J."/>
        </authorList>
    </citation>
    <scope>NUCLEOTIDE SEQUENCE</scope>
</reference>
<protein>
    <recommendedName>
        <fullName evidence="2">Lin1244/Lin1753-like N-terminal domain-containing protein</fullName>
    </recommendedName>
</protein>
<dbReference type="Pfam" id="PF14297">
    <property type="entry name" value="Lin1244_N"/>
    <property type="match status" value="1"/>
</dbReference>
<comment type="caution">
    <text evidence="3">The sequence shown here is derived from an EMBL/GenBank/DDBJ whole genome shotgun (WGS) entry which is preliminary data.</text>
</comment>
<dbReference type="AlphaFoldDB" id="A0A0F9TJ08"/>
<proteinExistence type="predicted"/>
<evidence type="ECO:0000256" key="1">
    <source>
        <dbReference type="SAM" id="MobiDB-lite"/>
    </source>
</evidence>
<organism evidence="3">
    <name type="scientific">marine sediment metagenome</name>
    <dbReference type="NCBI Taxonomy" id="412755"/>
    <lineage>
        <taxon>unclassified sequences</taxon>
        <taxon>metagenomes</taxon>
        <taxon>ecological metagenomes</taxon>
    </lineage>
</organism>
<feature type="domain" description="Lin1244/Lin1753-like N-terminal" evidence="2">
    <location>
        <begin position="11"/>
        <end position="66"/>
    </location>
</feature>
<feature type="compositionally biased region" description="Basic and acidic residues" evidence="1">
    <location>
        <begin position="105"/>
        <end position="124"/>
    </location>
</feature>
<evidence type="ECO:0000313" key="3">
    <source>
        <dbReference type="EMBL" id="KKN79244.1"/>
    </source>
</evidence>
<sequence length="285" mass="33378">MGWEPMKDTYWFKHDSNARNDLKLVKLRRLSGLEGIGLFWCVIEMLRESENYKLPYKEKEDICFDLRSSEKAFDDMFEAGLLHKKDDMFFSNALNNRMEKLDIQREKSREGGIKSGISRREKPKLGSTKSEGPSKGAPTTLEPLDKIRVDKIRVDKIRVDKIRVDKIRVDKNIILLNKLQQYVLDTFPAVKTVKTQLTNEQCEKLLKDYGWEIVIEKLEVMENRDAKLNNGRKYKSVYLTIKGWCKDGTDKRYNQTGQNFQNRKAGRKNSAEQFIENAKENTILR</sequence>
<name>A0A0F9TJ08_9ZZZZ</name>
<accession>A0A0F9TJ08</accession>
<evidence type="ECO:0000259" key="2">
    <source>
        <dbReference type="Pfam" id="PF14297"/>
    </source>
</evidence>